<keyword evidence="3" id="KW-1185">Reference proteome</keyword>
<evidence type="ECO:0000256" key="1">
    <source>
        <dbReference type="SAM" id="MobiDB-lite"/>
    </source>
</evidence>
<dbReference type="InterPro" id="IPR013078">
    <property type="entry name" value="His_Pase_superF_clade-1"/>
</dbReference>
<dbReference type="InterPro" id="IPR029033">
    <property type="entry name" value="His_PPase_superfam"/>
</dbReference>
<dbReference type="AlphaFoldDB" id="A0A564YX09"/>
<evidence type="ECO:0008006" key="4">
    <source>
        <dbReference type="Google" id="ProtNLM"/>
    </source>
</evidence>
<accession>A0A564YX09</accession>
<dbReference type="Proteomes" id="UP000321570">
    <property type="component" value="Unassembled WGS sequence"/>
</dbReference>
<dbReference type="Pfam" id="PF00300">
    <property type="entry name" value="His_Phos_1"/>
    <property type="match status" value="1"/>
</dbReference>
<evidence type="ECO:0000313" key="2">
    <source>
        <dbReference type="EMBL" id="VUZ51559.1"/>
    </source>
</evidence>
<reference evidence="2 3" key="1">
    <citation type="submission" date="2019-07" db="EMBL/GenBank/DDBJ databases">
        <authorList>
            <person name="Jastrzebski P J."/>
            <person name="Paukszto L."/>
            <person name="Jastrzebski P J."/>
        </authorList>
    </citation>
    <scope>NUCLEOTIDE SEQUENCE [LARGE SCALE GENOMIC DNA]</scope>
    <source>
        <strain evidence="2 3">WMS-il1</strain>
    </source>
</reference>
<name>A0A564YX09_HYMDI</name>
<protein>
    <recommendedName>
        <fullName evidence="4">Ubiquitin-associated and SH3 domain-containing protein B</fullName>
    </recommendedName>
</protein>
<feature type="compositionally biased region" description="Low complexity" evidence="1">
    <location>
        <begin position="208"/>
        <end position="238"/>
    </location>
</feature>
<dbReference type="Gene3D" id="3.40.50.1240">
    <property type="entry name" value="Phosphoglycerate mutase-like"/>
    <property type="match status" value="2"/>
</dbReference>
<dbReference type="CDD" id="cd07067">
    <property type="entry name" value="HP_PGM_like"/>
    <property type="match status" value="1"/>
</dbReference>
<dbReference type="EMBL" id="CABIJS010000444">
    <property type="protein sequence ID" value="VUZ51559.1"/>
    <property type="molecule type" value="Genomic_DNA"/>
</dbReference>
<evidence type="ECO:0000313" key="3">
    <source>
        <dbReference type="Proteomes" id="UP000321570"/>
    </source>
</evidence>
<feature type="region of interest" description="Disordered" evidence="1">
    <location>
        <begin position="202"/>
        <end position="238"/>
    </location>
</feature>
<proteinExistence type="predicted"/>
<dbReference type="SUPFAM" id="SSF53254">
    <property type="entry name" value="Phosphoglycerate mutase-like"/>
    <property type="match status" value="1"/>
</dbReference>
<dbReference type="PANTHER" id="PTHR16469">
    <property type="entry name" value="UBIQUITIN-ASSOCIATED AND SH3 DOMAIN-CONTAINING BA-RELATED"/>
    <property type="match status" value="1"/>
</dbReference>
<gene>
    <name evidence="2" type="ORF">WMSIL1_LOCUS10169</name>
</gene>
<dbReference type="InterPro" id="IPR051710">
    <property type="entry name" value="Phosphatase_SH3-domain"/>
</dbReference>
<sequence length="304" mass="33435">MRHAERVDICFGRAWTTRCIDRRGLYHRLNLNMPPRLPVREDIIDHTLDSPLTQIGLFVAGACGRALAESGVRFSACYVSPALRCVQTACHLLKAAGQGNLPIRIEPLLFEWLGWYSGKLPNFLSPTALYELGCNVDTTYSSLSSVDQLDVQETVAQFYARSTQIVKEILDYNPVKGVNILIVAHAASLDSCTRSLLRKRFRSGGSGSSSSNCSNGNPSGLTNGNNNNNGGSVISTSNSGGMNDIEELHRRCASVPYCGLLCAVEGSRRWHIEEPPIPSLSHGQNTEFDWRQFHGSFICNFGIR</sequence>
<dbReference type="PANTHER" id="PTHR16469:SF27">
    <property type="entry name" value="UBIQUITIN-ASSOCIATED AND SH3 DOMAIN-CONTAINING BA-RELATED"/>
    <property type="match status" value="1"/>
</dbReference>
<organism evidence="2 3">
    <name type="scientific">Hymenolepis diminuta</name>
    <name type="common">Rat tapeworm</name>
    <dbReference type="NCBI Taxonomy" id="6216"/>
    <lineage>
        <taxon>Eukaryota</taxon>
        <taxon>Metazoa</taxon>
        <taxon>Spiralia</taxon>
        <taxon>Lophotrochozoa</taxon>
        <taxon>Platyhelminthes</taxon>
        <taxon>Cestoda</taxon>
        <taxon>Eucestoda</taxon>
        <taxon>Cyclophyllidea</taxon>
        <taxon>Hymenolepididae</taxon>
        <taxon>Hymenolepis</taxon>
    </lineage>
</organism>